<evidence type="ECO:0000259" key="1">
    <source>
        <dbReference type="Pfam" id="PF13471"/>
    </source>
</evidence>
<dbReference type="EMBL" id="LFZW01000001">
    <property type="protein sequence ID" value="KMY51874.1"/>
    <property type="molecule type" value="Genomic_DNA"/>
</dbReference>
<dbReference type="InterPro" id="IPR032708">
    <property type="entry name" value="McjB_C"/>
</dbReference>
<dbReference type="Pfam" id="PF13471">
    <property type="entry name" value="Transglut_core3"/>
    <property type="match status" value="1"/>
</dbReference>
<dbReference type="PATRIC" id="fig|1679170.3.peg.4967"/>
<comment type="caution">
    <text evidence="2">The sequence shown here is derived from an EMBL/GenBank/DDBJ whole genome shotgun (WGS) entry which is preliminary data.</text>
</comment>
<keyword evidence="3" id="KW-1185">Reference proteome</keyword>
<name>A0A0K9GYR9_9BACI</name>
<evidence type="ECO:0000313" key="2">
    <source>
        <dbReference type="EMBL" id="KMY51874.1"/>
    </source>
</evidence>
<dbReference type="STRING" id="1679170.AC625_22025"/>
<evidence type="ECO:0000313" key="3">
    <source>
        <dbReference type="Proteomes" id="UP000037146"/>
    </source>
</evidence>
<reference evidence="3" key="1">
    <citation type="submission" date="2015-07" db="EMBL/GenBank/DDBJ databases">
        <title>Genome sequencing project for genomic taxonomy and phylogenomics of Bacillus-like bacteria.</title>
        <authorList>
            <person name="Liu B."/>
            <person name="Wang J."/>
            <person name="Zhu Y."/>
            <person name="Liu G."/>
            <person name="Chen Q."/>
            <person name="Chen Z."/>
            <person name="Lan J."/>
            <person name="Che J."/>
            <person name="Ge C."/>
            <person name="Shi H."/>
            <person name="Pan Z."/>
            <person name="Liu X."/>
        </authorList>
    </citation>
    <scope>NUCLEOTIDE SEQUENCE [LARGE SCALE GENOMIC DNA]</scope>
    <source>
        <strain evidence="3">FJAT-27997</strain>
    </source>
</reference>
<dbReference type="Proteomes" id="UP000037146">
    <property type="component" value="Unassembled WGS sequence"/>
</dbReference>
<gene>
    <name evidence="2" type="ORF">AC625_22025</name>
</gene>
<proteinExistence type="predicted"/>
<feature type="domain" description="Microcin J25-processing protein McjB C-terminal" evidence="1">
    <location>
        <begin position="61"/>
        <end position="142"/>
    </location>
</feature>
<dbReference type="OrthoDB" id="9812122at2"/>
<organism evidence="2 3">
    <name type="scientific">Peribacillus loiseleuriae</name>
    <dbReference type="NCBI Taxonomy" id="1679170"/>
    <lineage>
        <taxon>Bacteria</taxon>
        <taxon>Bacillati</taxon>
        <taxon>Bacillota</taxon>
        <taxon>Bacilli</taxon>
        <taxon>Bacillales</taxon>
        <taxon>Bacillaceae</taxon>
        <taxon>Peribacillus</taxon>
    </lineage>
</organism>
<dbReference type="RefSeq" id="WP_049683227.1">
    <property type="nucleotide sequence ID" value="NZ_LFZW01000001.1"/>
</dbReference>
<dbReference type="NCBIfam" id="NF033537">
    <property type="entry name" value="lasso_biosyn_B2"/>
    <property type="match status" value="1"/>
</dbReference>
<sequence>MKMLRKVLSFYHVNGQTKWMLIEAYLYLAWARYLKRLAFSKVAPSLGEQMVETPFIKNELNKEILQSVSDAIHMMSRYTFWESECFVKAIAGMKMLEKRKIESTLYLGTSKDETGLIAHAWLRSGTFYISGSEGMSKFTVVAKFAKEMNDNKVEEKSGG</sequence>
<accession>A0A0K9GYR9</accession>
<dbReference type="InterPro" id="IPR053521">
    <property type="entry name" value="McjB-like"/>
</dbReference>
<protein>
    <submittedName>
        <fullName evidence="2">Stage V sporulation protein S</fullName>
    </submittedName>
</protein>
<dbReference type="AlphaFoldDB" id="A0A0K9GYR9"/>